<dbReference type="RefSeq" id="WP_168547276.1">
    <property type="nucleotide sequence ID" value="NZ_BAAAKS010000032.1"/>
</dbReference>
<dbReference type="AlphaFoldDB" id="A0A846X4K8"/>
<protein>
    <submittedName>
        <fullName evidence="1">Uncharacterized protein</fullName>
    </submittedName>
</protein>
<sequence length="98" mass="9664">MTSSFSQFPLDDLLEASNSLRVVSASLSAPARPVVSGSGTEAGAAVNAAMAAHAEVSGVFTGQLIGNIAEFGAAADGIAARASASDIAGKALFDRVQP</sequence>
<name>A0A846X4K8_9ACTN</name>
<organism evidence="1 2">
    <name type="scientific">Tsukamurella spumae</name>
    <dbReference type="NCBI Taxonomy" id="44753"/>
    <lineage>
        <taxon>Bacteria</taxon>
        <taxon>Bacillati</taxon>
        <taxon>Actinomycetota</taxon>
        <taxon>Actinomycetes</taxon>
        <taxon>Mycobacteriales</taxon>
        <taxon>Tsukamurellaceae</taxon>
        <taxon>Tsukamurella</taxon>
    </lineage>
</organism>
<evidence type="ECO:0000313" key="2">
    <source>
        <dbReference type="Proteomes" id="UP000582646"/>
    </source>
</evidence>
<comment type="caution">
    <text evidence="1">The sequence shown here is derived from an EMBL/GenBank/DDBJ whole genome shotgun (WGS) entry which is preliminary data.</text>
</comment>
<evidence type="ECO:0000313" key="1">
    <source>
        <dbReference type="EMBL" id="NKY20314.1"/>
    </source>
</evidence>
<accession>A0A846X4K8</accession>
<proteinExistence type="predicted"/>
<reference evidence="1 2" key="1">
    <citation type="submission" date="2020-04" db="EMBL/GenBank/DDBJ databases">
        <title>MicrobeNet Type strains.</title>
        <authorList>
            <person name="Nicholson A.C."/>
        </authorList>
    </citation>
    <scope>NUCLEOTIDE SEQUENCE [LARGE SCALE GENOMIC DNA]</scope>
    <source>
        <strain evidence="1 2">DSM 44113</strain>
    </source>
</reference>
<keyword evidence="2" id="KW-1185">Reference proteome</keyword>
<dbReference type="EMBL" id="JAAXOQ010000029">
    <property type="protein sequence ID" value="NKY20314.1"/>
    <property type="molecule type" value="Genomic_DNA"/>
</dbReference>
<gene>
    <name evidence="1" type="ORF">HF999_18290</name>
</gene>
<dbReference type="Proteomes" id="UP000582646">
    <property type="component" value="Unassembled WGS sequence"/>
</dbReference>